<dbReference type="GO" id="GO:0006397">
    <property type="term" value="P:mRNA processing"/>
    <property type="evidence" value="ECO:0007669"/>
    <property type="project" value="InterPro"/>
</dbReference>
<dbReference type="Pfam" id="PF00078">
    <property type="entry name" value="RVT_1"/>
    <property type="match status" value="1"/>
</dbReference>
<dbReference type="InterPro" id="IPR043502">
    <property type="entry name" value="DNA/RNA_pol_sf"/>
</dbReference>
<protein>
    <recommendedName>
        <fullName evidence="1">Reverse transcriptase domain-containing protein</fullName>
    </recommendedName>
</protein>
<dbReference type="EMBL" id="MH725795">
    <property type="protein sequence ID" value="AYE93275.1"/>
    <property type="molecule type" value="Genomic_DNA"/>
</dbReference>
<name>A0A386TYI3_9AGAR</name>
<dbReference type="PROSITE" id="PS50878">
    <property type="entry name" value="RT_POL"/>
    <property type="match status" value="1"/>
</dbReference>
<organism evidence="3">
    <name type="scientific">Termitomyces sp</name>
    <dbReference type="NCBI Taxonomy" id="1916073"/>
    <lineage>
        <taxon>Eukaryota</taxon>
        <taxon>Fungi</taxon>
        <taxon>Dikarya</taxon>
        <taxon>Basidiomycota</taxon>
        <taxon>Agaricomycotina</taxon>
        <taxon>Agaricomycetes</taxon>
        <taxon>Agaricomycetidae</taxon>
        <taxon>Agaricales</taxon>
        <taxon>Tricholomatineae</taxon>
        <taxon>Lyophyllaceae</taxon>
        <taxon>Termitomyces</taxon>
    </lineage>
</organism>
<dbReference type="Pfam" id="PF01348">
    <property type="entry name" value="Intron_maturas2"/>
    <property type="match status" value="1"/>
</dbReference>
<dbReference type="AlphaFoldDB" id="A0A386TYI3"/>
<keyword evidence="3" id="KW-0496">Mitochondrion</keyword>
<dbReference type="EMBL" id="MH725795">
    <property type="protein sequence ID" value="AYE93218.1"/>
    <property type="molecule type" value="Genomic_DNA"/>
</dbReference>
<evidence type="ECO:0000313" key="3">
    <source>
        <dbReference type="EMBL" id="AYE93275.1"/>
    </source>
</evidence>
<gene>
    <name evidence="3" type="ORF">C0995_000035</name>
    <name evidence="2" type="ORF">C0995_000097</name>
</gene>
<evidence type="ECO:0000313" key="2">
    <source>
        <dbReference type="EMBL" id="AYE93218.1"/>
    </source>
</evidence>
<dbReference type="SUPFAM" id="SSF56672">
    <property type="entry name" value="DNA/RNA polymerases"/>
    <property type="match status" value="1"/>
</dbReference>
<proteinExistence type="predicted"/>
<dbReference type="PANTHER" id="PTHR34047:SF8">
    <property type="entry name" value="PROTEIN YKFC"/>
    <property type="match status" value="1"/>
</dbReference>
<dbReference type="CDD" id="cd01651">
    <property type="entry name" value="RT_G2_intron"/>
    <property type="match status" value="1"/>
</dbReference>
<dbReference type="GO" id="GO:0005739">
    <property type="term" value="C:mitochondrion"/>
    <property type="evidence" value="ECO:0007669"/>
    <property type="project" value="UniProtKB-ARBA"/>
</dbReference>
<dbReference type="PANTHER" id="PTHR34047">
    <property type="entry name" value="NUCLEAR INTRON MATURASE 1, MITOCHONDRIAL-RELATED"/>
    <property type="match status" value="1"/>
</dbReference>
<feature type="domain" description="Reverse transcriptase" evidence="1">
    <location>
        <begin position="245"/>
        <end position="526"/>
    </location>
</feature>
<dbReference type="InterPro" id="IPR000477">
    <property type="entry name" value="RT_dom"/>
</dbReference>
<geneLocation type="mitochondrion" evidence="3"/>
<dbReference type="InterPro" id="IPR024937">
    <property type="entry name" value="Domain_X"/>
</dbReference>
<accession>A0A386TYI3</accession>
<reference evidence="3" key="1">
    <citation type="submission" date="2018-08" db="EMBL/GenBank/DDBJ databases">
        <title>Comparative mitochondrial genomics of the basidiomycete Termitomyces.</title>
        <authorList>
            <person name="Nieuwenhuis M."/>
        </authorList>
    </citation>
    <scope>NUCLEOTIDE SEQUENCE</scope>
    <source>
        <strain evidence="3">Mi166</strain>
    </source>
</reference>
<sequence>MLRVKRLRHYPYMSPASELGEGESPILNLASLSEGGKGRSQIYLVVHRAEPSTSKATLPEPNLPGASTRGPYHAWKRICALCITWKWRVIQWIKCNQGTISTHNVKSWGSKDGKWKTLNGTKGLPTAPKGHGNRGTVVPYAGRVPEVGICRYSTTAGSSSTVSTDGFGKLQKINELCSSNKGFIVNDKLYRLLYDKELYYAAYQRIKSKPGNMTPGIIPTTLDGMSDEVIMEIIESLKNETFKFHPALGPTLPRGGVVSTRIYNPKANGGQRALTIAPPRDKLVQDCIRMILEAIYEPAFSDNSHGFRPSKSCHSALRAARQKFVMAKWFIEGDITKCFDSIDHNKLMSILNERIKDQRFLGLIRKALKAGYMEFRSYSHTVAGTPQGSIVSPILANIYLDKLDSFIANLKDEFDIGTKATINPIYKKFANMKDRAKTVREKLAIQKNLIKIPSKLDIDPKFKKLEYIRYADDWIIGVRGSKGDCVKLMHRIKEFLKNELNLELSESKTKITSASKEHAEFLSVRIKRSNHETYSNRGNTLRRNVKNMRLLAPIDKVTKKLTTQGFIKEGEPYPKFIWMQEPKDAIILLYNSVYRGIMQYYRFADNFNRLSSKVHYTLKESCAKLLAAKFKTQTQAKIYAKYGKNLKGKDKHGFVNIVLGINTAAFNVKTDDVALRANAQGIS</sequence>
<dbReference type="InterPro" id="IPR051083">
    <property type="entry name" value="GrpII_Intron_Splice-Mob/Def"/>
</dbReference>
<evidence type="ECO:0000259" key="1">
    <source>
        <dbReference type="PROSITE" id="PS50878"/>
    </source>
</evidence>